<dbReference type="EMBL" id="UYYB01004740">
    <property type="protein sequence ID" value="VDM67151.1"/>
    <property type="molecule type" value="Genomic_DNA"/>
</dbReference>
<evidence type="ECO:0000256" key="1">
    <source>
        <dbReference type="SAM" id="MobiDB-lite"/>
    </source>
</evidence>
<proteinExistence type="predicted"/>
<keyword evidence="3" id="KW-1185">Reference proteome</keyword>
<evidence type="ECO:0000313" key="3">
    <source>
        <dbReference type="Proteomes" id="UP000270094"/>
    </source>
</evidence>
<dbReference type="Proteomes" id="UP000270094">
    <property type="component" value="Unassembled WGS sequence"/>
</dbReference>
<accession>A0A3P7I131</accession>
<dbReference type="OrthoDB" id="5866287at2759"/>
<dbReference type="AlphaFoldDB" id="A0A3P7I131"/>
<feature type="region of interest" description="Disordered" evidence="1">
    <location>
        <begin position="1"/>
        <end position="27"/>
    </location>
</feature>
<reference evidence="2 3" key="1">
    <citation type="submission" date="2018-11" db="EMBL/GenBank/DDBJ databases">
        <authorList>
            <consortium name="Pathogen Informatics"/>
        </authorList>
    </citation>
    <scope>NUCLEOTIDE SEQUENCE [LARGE SCALE GENOMIC DNA]</scope>
</reference>
<name>A0A3P7I131_STRVU</name>
<protein>
    <submittedName>
        <fullName evidence="2">Uncharacterized protein</fullName>
    </submittedName>
</protein>
<feature type="compositionally biased region" description="Basic and acidic residues" evidence="1">
    <location>
        <begin position="1"/>
        <end position="24"/>
    </location>
</feature>
<organism evidence="2 3">
    <name type="scientific">Strongylus vulgaris</name>
    <name type="common">Blood worm</name>
    <dbReference type="NCBI Taxonomy" id="40348"/>
    <lineage>
        <taxon>Eukaryota</taxon>
        <taxon>Metazoa</taxon>
        <taxon>Ecdysozoa</taxon>
        <taxon>Nematoda</taxon>
        <taxon>Chromadorea</taxon>
        <taxon>Rhabditida</taxon>
        <taxon>Rhabditina</taxon>
        <taxon>Rhabditomorpha</taxon>
        <taxon>Strongyloidea</taxon>
        <taxon>Strongylidae</taxon>
        <taxon>Strongylus</taxon>
    </lineage>
</organism>
<sequence>MAVAKREAQRHQSRLEKKQEKSLSEKVPVLAKSVSHYSSMAPVANRHEGHNCIADSCSVQGDSDGAYCLSNFLADCFDCKRTIRTVLGMEIHVTCD</sequence>
<gene>
    <name evidence="2" type="ORF">SVUK_LOCUS2149</name>
</gene>
<evidence type="ECO:0000313" key="2">
    <source>
        <dbReference type="EMBL" id="VDM67151.1"/>
    </source>
</evidence>